<organism evidence="4 5">
    <name type="scientific">Ziziphus jujuba var. spinosa</name>
    <dbReference type="NCBI Taxonomy" id="714518"/>
    <lineage>
        <taxon>Eukaryota</taxon>
        <taxon>Viridiplantae</taxon>
        <taxon>Streptophyta</taxon>
        <taxon>Embryophyta</taxon>
        <taxon>Tracheophyta</taxon>
        <taxon>Spermatophyta</taxon>
        <taxon>Magnoliopsida</taxon>
        <taxon>eudicotyledons</taxon>
        <taxon>Gunneridae</taxon>
        <taxon>Pentapetalae</taxon>
        <taxon>rosids</taxon>
        <taxon>fabids</taxon>
        <taxon>Rosales</taxon>
        <taxon>Rhamnaceae</taxon>
        <taxon>Paliureae</taxon>
        <taxon>Ziziphus</taxon>
    </lineage>
</organism>
<accession>A0A978UBF2</accession>
<dbReference type="InterPro" id="IPR050365">
    <property type="entry name" value="TIM50"/>
</dbReference>
<comment type="subcellular location">
    <subcellularLocation>
        <location evidence="1">Mitochondrion inner membrane</location>
        <topology evidence="1">Single-pass membrane protein</topology>
    </subcellularLocation>
</comment>
<dbReference type="PROSITE" id="PS50969">
    <property type="entry name" value="FCP1"/>
    <property type="match status" value="1"/>
</dbReference>
<comment type="similarity">
    <text evidence="1">Belongs to the TIM50 family.</text>
</comment>
<comment type="function">
    <text evidence="1">Essential component of the TIM23 complex, a complex that mediates the translocation of transit peptide-containing proteins across the mitochondrial inner membrane.</text>
</comment>
<keyword evidence="1" id="KW-0811">Translocation</keyword>
<evidence type="ECO:0000313" key="4">
    <source>
        <dbReference type="EMBL" id="KAH7512095.1"/>
    </source>
</evidence>
<dbReference type="PANTHER" id="PTHR12210">
    <property type="entry name" value="DULLARD PROTEIN PHOSPHATASE"/>
    <property type="match status" value="1"/>
</dbReference>
<sequence length="275" mass="31468">MAGTSFEKSIKFASSQSDDDTDYDHGDPEIDFDLSLERLNLGPKKKLLILSLHGFLIHSTHKANKSKLPKSRLPDGRFGNQLVYKRPYLDQFMTFCLERFEVGIWSSAMEHNVDGVMDCAFGSGRIMRSKQLFVGDQTHCTDTGIKCLDNKRKPLFLKELNEVWNYLKKINQRRGAHYSASDTLLIDEEPYRALLNTPDTSIFPLSYNAEDGNHDALDPKGELCSYLDRLSVADDVQAYVKENNFGQPAITPQHPDWEFYSNVLRRFGRGRNFDD</sequence>
<feature type="domain" description="FCP1 homology" evidence="3">
    <location>
        <begin position="41"/>
        <end position="230"/>
    </location>
</feature>
<keyword evidence="1" id="KW-0496">Mitochondrion</keyword>
<evidence type="ECO:0000256" key="1">
    <source>
        <dbReference type="RuleBase" id="RU365079"/>
    </source>
</evidence>
<dbReference type="SMART" id="SM00577">
    <property type="entry name" value="CPDc"/>
    <property type="match status" value="1"/>
</dbReference>
<dbReference type="InterPro" id="IPR004274">
    <property type="entry name" value="FCP1_dom"/>
</dbReference>
<feature type="region of interest" description="Disordered" evidence="2">
    <location>
        <begin position="1"/>
        <end position="24"/>
    </location>
</feature>
<reference evidence="4" key="1">
    <citation type="journal article" date="2021" name="Front. Plant Sci.">
        <title>Chromosome-Scale Genome Assembly for Chinese Sour Jujube and Insights Into Its Genome Evolution and Domestication Signature.</title>
        <authorList>
            <person name="Shen L.-Y."/>
            <person name="Luo H."/>
            <person name="Wang X.-L."/>
            <person name="Wang X.-M."/>
            <person name="Qiu X.-J."/>
            <person name="Liu H."/>
            <person name="Zhou S.-S."/>
            <person name="Jia K.-H."/>
            <person name="Nie S."/>
            <person name="Bao Y.-T."/>
            <person name="Zhang R.-G."/>
            <person name="Yun Q.-Z."/>
            <person name="Chai Y.-H."/>
            <person name="Lu J.-Y."/>
            <person name="Li Y."/>
            <person name="Zhao S.-W."/>
            <person name="Mao J.-F."/>
            <person name="Jia S.-G."/>
            <person name="Mao Y.-M."/>
        </authorList>
    </citation>
    <scope>NUCLEOTIDE SEQUENCE</scope>
    <source>
        <strain evidence="4">AT0</strain>
        <tissue evidence="4">Leaf</tissue>
    </source>
</reference>
<name>A0A978UBF2_ZIZJJ</name>
<dbReference type="GO" id="GO:0005744">
    <property type="term" value="C:TIM23 mitochondrial import inner membrane translocase complex"/>
    <property type="evidence" value="ECO:0007669"/>
    <property type="project" value="UniProtKB-UniRule"/>
</dbReference>
<protein>
    <recommendedName>
        <fullName evidence="1">Mitochondrial import inner membrane translocase subunit TIM50</fullName>
    </recommendedName>
</protein>
<evidence type="ECO:0000259" key="3">
    <source>
        <dbReference type="PROSITE" id="PS50969"/>
    </source>
</evidence>
<dbReference type="GO" id="GO:0015031">
    <property type="term" value="P:protein transport"/>
    <property type="evidence" value="ECO:0007669"/>
    <property type="project" value="UniProtKB-KW"/>
</dbReference>
<gene>
    <name evidence="4" type="ORF">FEM48_Zijuj12G0054100</name>
</gene>
<dbReference type="AlphaFoldDB" id="A0A978UBF2"/>
<keyword evidence="1" id="KW-0813">Transport</keyword>
<keyword evidence="1" id="KW-0809">Transit peptide</keyword>
<keyword evidence="1" id="KW-0653">Protein transport</keyword>
<dbReference type="SUPFAM" id="SSF56784">
    <property type="entry name" value="HAD-like"/>
    <property type="match status" value="1"/>
</dbReference>
<dbReference type="Pfam" id="PF03031">
    <property type="entry name" value="NIF"/>
    <property type="match status" value="1"/>
</dbReference>
<dbReference type="InterPro" id="IPR036412">
    <property type="entry name" value="HAD-like_sf"/>
</dbReference>
<dbReference type="InterPro" id="IPR023214">
    <property type="entry name" value="HAD_sf"/>
</dbReference>
<comment type="caution">
    <text evidence="4">The sequence shown here is derived from an EMBL/GenBank/DDBJ whole genome shotgun (WGS) entry which is preliminary data.</text>
</comment>
<evidence type="ECO:0000256" key="2">
    <source>
        <dbReference type="SAM" id="MobiDB-lite"/>
    </source>
</evidence>
<dbReference type="EMBL" id="JAEACU010000012">
    <property type="protein sequence ID" value="KAH7512095.1"/>
    <property type="molecule type" value="Genomic_DNA"/>
</dbReference>
<proteinExistence type="inferred from homology"/>
<dbReference type="Proteomes" id="UP000813462">
    <property type="component" value="Unassembled WGS sequence"/>
</dbReference>
<evidence type="ECO:0000313" key="5">
    <source>
        <dbReference type="Proteomes" id="UP000813462"/>
    </source>
</evidence>
<dbReference type="Gene3D" id="3.40.50.1000">
    <property type="entry name" value="HAD superfamily/HAD-like"/>
    <property type="match status" value="1"/>
</dbReference>
<comment type="subunit">
    <text evidence="1">Component of the TIM23 complex.</text>
</comment>